<comment type="caution">
    <text evidence="1">The sequence shown here is derived from an EMBL/GenBank/DDBJ whole genome shotgun (WGS) entry which is preliminary data.</text>
</comment>
<gene>
    <name evidence="1" type="ORF">JCM9152_3018</name>
</gene>
<dbReference type="Pfam" id="PF17132">
    <property type="entry name" value="Glyco_hydro_106"/>
    <property type="match status" value="1"/>
</dbReference>
<dbReference type="AlphaFoldDB" id="W4QJN3"/>
<keyword evidence="2" id="KW-1185">Reference proteome</keyword>
<dbReference type="GO" id="GO:0003677">
    <property type="term" value="F:DNA binding"/>
    <property type="evidence" value="ECO:0007669"/>
    <property type="project" value="UniProtKB-KW"/>
</dbReference>
<dbReference type="InterPro" id="IPR053161">
    <property type="entry name" value="Ulvan_degrading_GH"/>
</dbReference>
<dbReference type="NCBIfam" id="NF045579">
    <property type="entry name" value="rhamnoside_JR"/>
    <property type="match status" value="1"/>
</dbReference>
<dbReference type="EMBL" id="BAUU01000020">
    <property type="protein sequence ID" value="GAE31544.1"/>
    <property type="molecule type" value="Genomic_DNA"/>
</dbReference>
<dbReference type="Gene3D" id="2.60.120.260">
    <property type="entry name" value="Galactose-binding domain-like"/>
    <property type="match status" value="1"/>
</dbReference>
<accession>W4QJN3</accession>
<reference evidence="1" key="1">
    <citation type="journal article" date="2014" name="Genome Announc.">
        <title>Draft Genome Sequences of Three Alkaliphilic Bacillus Strains, Bacillus wakoensis JCM 9140T, Bacillus akibai JCM 9157T, and Bacillus hemicellulosilyticus JCM 9152T.</title>
        <authorList>
            <person name="Yuki M."/>
            <person name="Oshima K."/>
            <person name="Suda W."/>
            <person name="Oshida Y."/>
            <person name="Kitamura K."/>
            <person name="Iida T."/>
            <person name="Hattori M."/>
            <person name="Ohkuma M."/>
        </authorList>
    </citation>
    <scope>NUCLEOTIDE SEQUENCE [LARGE SCALE GENOMIC DNA]</scope>
    <source>
        <strain evidence="1">JCM 9152</strain>
    </source>
</reference>
<dbReference type="STRING" id="1236971.JCM9152_3018"/>
<protein>
    <submittedName>
        <fullName evidence="1">Possible DNA-binding protein</fullName>
    </submittedName>
</protein>
<dbReference type="SUPFAM" id="SSF49785">
    <property type="entry name" value="Galactose-binding domain-like"/>
    <property type="match status" value="1"/>
</dbReference>
<sequence>MSNRLLDVLRGEEENYILPFFWQHGEEEEVLREEMARIHESKIRAVCVEARPHPDFLGPKWWRDMDIIMEEARKRDMRVWILDDDHFPTGHAAGKLKGAPKELRRLFLSTNYIDALGPRLHSSFIVEPSPYIPGYFETGGGKIIAVIAIKRDEVTGELTNISKDLTSKVENGKLYWDVPKGYWRIFTIIENERGGDLKKNDYLNPLVRKSVKVLLDTVHEAFYDRYRNDFGKTIAGFFSDEPGFYNEDSKSMDTKLGKSDVSLPWSNEMYQLMEEEYGSNYKLFLPLLWHDGTEMTHRIRYCYMNLVSKLYAENFTQQVGDWCREHGVEYIGHILEDNNVHARLGCGAGHFFRALGGQDMSGLDVVLWQLNPGFDDIPSKAFHGEADNEFYHYGIAKMASSLAHLDPKKQRRTMAEIFGAYGWVEGLKLMKWMTDHMLVRGVNYFVPHAFSPKEYPDHDCPPHMYARGKNPQFRYYRYLNEYTNRVSHLLSSGRHVASAAVLYHGEAEWSGECMFFQKPVKELMRNQIDCDILPCDAIIAGVEVENTKLISHDETFDCLIIPYSEALPMDALKSFVDLAKQDLPIYFIDGLPKRSSEGERIDDIVMFLDDRENVKVIGLDVLAQTMKAAGYYDIRVSGEAPHLRCYHSKQKEVDVYMFFNEHPIESIDTEVELPVHGTILFYDAYENIVWDAQQIEKESISLVSLKLVPFETIFIVVDNSSELQELELSSTVKQLQTSLTIEGSWSLSTATSMQYPTFTTRGELKSLLDLSRVEGLQSFSGTMRYKKEINWVHEDARIWIDLGDVFEIAEVFVNGESVGVRLQAPYQFEMSNYLREGINTIQVEVTNTLVKENNDMLSRIGHHEPSGLIGPVRILKEK</sequence>
<dbReference type="PANTHER" id="PTHR36848:SF2">
    <property type="entry name" value="SECRETED PROTEIN"/>
    <property type="match status" value="1"/>
</dbReference>
<organism evidence="1 2">
    <name type="scientific">Halalkalibacter hemicellulosilyticusJCM 9152</name>
    <dbReference type="NCBI Taxonomy" id="1236971"/>
    <lineage>
        <taxon>Bacteria</taxon>
        <taxon>Bacillati</taxon>
        <taxon>Bacillota</taxon>
        <taxon>Bacilli</taxon>
        <taxon>Bacillales</taxon>
        <taxon>Bacillaceae</taxon>
        <taxon>Halalkalibacter</taxon>
    </lineage>
</organism>
<keyword evidence="1" id="KW-0238">DNA-binding</keyword>
<evidence type="ECO:0000313" key="1">
    <source>
        <dbReference type="EMBL" id="GAE31544.1"/>
    </source>
</evidence>
<evidence type="ECO:0000313" key="2">
    <source>
        <dbReference type="Proteomes" id="UP000018895"/>
    </source>
</evidence>
<dbReference type="Proteomes" id="UP000018895">
    <property type="component" value="Unassembled WGS sequence"/>
</dbReference>
<proteinExistence type="predicted"/>
<name>W4QJN3_9BACI</name>
<dbReference type="OrthoDB" id="9761519at2"/>
<dbReference type="RefSeq" id="WP_035345330.1">
    <property type="nucleotide sequence ID" value="NZ_BAUU01000020.1"/>
</dbReference>
<dbReference type="PANTHER" id="PTHR36848">
    <property type="entry name" value="DNA-BINDING PROTEIN (PUTATIVE SECRETED PROTEIN)-RELATED"/>
    <property type="match status" value="1"/>
</dbReference>
<dbReference type="InterPro" id="IPR008979">
    <property type="entry name" value="Galactose-bd-like_sf"/>
</dbReference>